<protein>
    <submittedName>
        <fullName evidence="8">Putative diguanylate cyclase/phosphodiesterase (GGDEF &amp; EAL domains) with PAS/PAC sensor(S) and Response Regulator Receiver modulation</fullName>
    </submittedName>
</protein>
<dbReference type="InterPro" id="IPR000160">
    <property type="entry name" value="GGDEF_dom"/>
</dbReference>
<dbReference type="PANTHER" id="PTHR44757">
    <property type="entry name" value="DIGUANYLATE CYCLASE DGCP"/>
    <property type="match status" value="1"/>
</dbReference>
<dbReference type="InterPro" id="IPR052155">
    <property type="entry name" value="Biofilm_reg_signaling"/>
</dbReference>
<dbReference type="SMART" id="SM00267">
    <property type="entry name" value="GGDEF"/>
    <property type="match status" value="1"/>
</dbReference>
<dbReference type="CDD" id="cd00156">
    <property type="entry name" value="REC"/>
    <property type="match status" value="1"/>
</dbReference>
<dbReference type="FunFam" id="3.30.70.270:FF:000001">
    <property type="entry name" value="Diguanylate cyclase domain protein"/>
    <property type="match status" value="1"/>
</dbReference>
<dbReference type="InterPro" id="IPR001789">
    <property type="entry name" value="Sig_transdc_resp-reg_receiver"/>
</dbReference>
<evidence type="ECO:0000256" key="2">
    <source>
        <dbReference type="PROSITE-ProRule" id="PRU00169"/>
    </source>
</evidence>
<dbReference type="PROSITE" id="PS50887">
    <property type="entry name" value="GGDEF"/>
    <property type="match status" value="1"/>
</dbReference>
<dbReference type="SMART" id="SM00086">
    <property type="entry name" value="PAC"/>
    <property type="match status" value="2"/>
</dbReference>
<dbReference type="InterPro" id="IPR012226">
    <property type="entry name" value="Diguanyl_cyclase/Pdiesterase"/>
</dbReference>
<sequence>MKSKTNPDTDQGGLRALIVEDSEDDALLLADQLLSADFQLEWLRVDTEQALREALADEWDIVFSDYSMPHFSGARALEIVKRHDPDIPFIFVSGTIGEETAVSGMRAGAQDYVMKDNLARLLPAVERELAEARVRRERRQTEHLVRRLSQAVEQAADSVFITDRQGTIQYVNPSFERLTGYSAAEAIGRTPALIKSDRHDDAFFHKLWDTILAGRIFQETLVNRRKDGGLFYEEKTIAPLFDEGRGIAGFVSTGRDVTDRIRDEQTRGQLLEILEATTDFVAIIEGDGRLRYLNRAGRAVLGLTATEDVSSRHIAQCHPEWATHRLLMEAFPTARRDGAWQGEIAARLADGREIPVSQVVLAHGGANEMPEFFSTIARDITERKHFEQELRRQATHDALTGLPNRILLEDQIEAVVAHSARSHKLASVLFLDIDNFKRINESLGHAAGDAMLRHAAQRLRDCVRPTDVVARYGGDEFTIVLGDLSHVDNIPAILHKVRAAFETPLVISGQEVYASFSVGVSVYPHDGDDGATLLKNADTAMYRSKASGRNRYQFYAPEMNARGQELLSLETDLRRALDRGEFRLHYQPQLDLRDNRIAGVEALLRWKHPRDGVIAPGDFVPLLEDTGLIVPVGEWVLRNACTQYRACRESGVAPVRISVNVSARQFREDTLLRQVEQVLREECMPPHHLELEITESTAMQDVAATGDILAALDALGVRLAIDDFGTGYSSLAYLKRFPLDALKIDQAFIRDAPRDANIAAIAEASISLGHKLGLEVVAEGVETAEQLAFLRRRACDLIQGFHFSRPLPADALTPFLARHAAGGSGEAAASTADSEP</sequence>
<evidence type="ECO:0000259" key="5">
    <source>
        <dbReference type="PROSITE" id="PS50113"/>
    </source>
</evidence>
<dbReference type="InterPro" id="IPR000014">
    <property type="entry name" value="PAS"/>
</dbReference>
<dbReference type="STRING" id="292415.Tbd_1191"/>
<dbReference type="RefSeq" id="WP_011311703.1">
    <property type="nucleotide sequence ID" value="NC_007404.1"/>
</dbReference>
<dbReference type="Pfam" id="PF08448">
    <property type="entry name" value="PAS_4"/>
    <property type="match status" value="1"/>
</dbReference>
<dbReference type="Pfam" id="PF00563">
    <property type="entry name" value="EAL"/>
    <property type="match status" value="1"/>
</dbReference>
<dbReference type="Gene3D" id="3.20.20.450">
    <property type="entry name" value="EAL domain"/>
    <property type="match status" value="1"/>
</dbReference>
<name>Q3SJL3_THIDA</name>
<dbReference type="OrthoDB" id="9813903at2"/>
<dbReference type="Gene3D" id="3.40.50.2300">
    <property type="match status" value="1"/>
</dbReference>
<dbReference type="SMART" id="SM00448">
    <property type="entry name" value="REC"/>
    <property type="match status" value="1"/>
</dbReference>
<dbReference type="InterPro" id="IPR001633">
    <property type="entry name" value="EAL_dom"/>
</dbReference>
<feature type="domain" description="EAL" evidence="6">
    <location>
        <begin position="566"/>
        <end position="820"/>
    </location>
</feature>
<evidence type="ECO:0000259" key="4">
    <source>
        <dbReference type="PROSITE" id="PS50112"/>
    </source>
</evidence>
<dbReference type="Pfam" id="PF00072">
    <property type="entry name" value="Response_reg"/>
    <property type="match status" value="1"/>
</dbReference>
<evidence type="ECO:0000313" key="9">
    <source>
        <dbReference type="Proteomes" id="UP000008291"/>
    </source>
</evidence>
<dbReference type="Proteomes" id="UP000008291">
    <property type="component" value="Chromosome"/>
</dbReference>
<dbReference type="SUPFAM" id="SSF55073">
    <property type="entry name" value="Nucleotide cyclase"/>
    <property type="match status" value="1"/>
</dbReference>
<dbReference type="InterPro" id="IPR029787">
    <property type="entry name" value="Nucleotide_cyclase"/>
</dbReference>
<feature type="domain" description="Response regulatory" evidence="3">
    <location>
        <begin position="15"/>
        <end position="130"/>
    </location>
</feature>
<dbReference type="PIRSF" id="PIRSF005925">
    <property type="entry name" value="Dos"/>
    <property type="match status" value="1"/>
</dbReference>
<dbReference type="InterPro" id="IPR011006">
    <property type="entry name" value="CheY-like_superfamily"/>
</dbReference>
<reference evidence="8 9" key="1">
    <citation type="journal article" date="2006" name="J. Bacteriol.">
        <title>The genome sequence of the obligately chemolithoautotrophic, facultatively anaerobic bacterium Thiobacillus denitrificans.</title>
        <authorList>
            <person name="Beller H.R."/>
            <person name="Chain P.S."/>
            <person name="Letain T.E."/>
            <person name="Chakicherla A."/>
            <person name="Larimer F.W."/>
            <person name="Richardson P.M."/>
            <person name="Coleman M.A."/>
            <person name="Wood A.P."/>
            <person name="Kelly D.P."/>
        </authorList>
    </citation>
    <scope>NUCLEOTIDE SEQUENCE [LARGE SCALE GENOMIC DNA]</scope>
    <source>
        <strain evidence="8 9">ATCC 25259</strain>
    </source>
</reference>
<evidence type="ECO:0000259" key="3">
    <source>
        <dbReference type="PROSITE" id="PS50110"/>
    </source>
</evidence>
<dbReference type="InterPro" id="IPR043128">
    <property type="entry name" value="Rev_trsase/Diguanyl_cyclase"/>
</dbReference>
<dbReference type="InterPro" id="IPR035965">
    <property type="entry name" value="PAS-like_dom_sf"/>
</dbReference>
<dbReference type="PROSITE" id="PS50110">
    <property type="entry name" value="RESPONSE_REGULATORY"/>
    <property type="match status" value="1"/>
</dbReference>
<dbReference type="PROSITE" id="PS50113">
    <property type="entry name" value="PAC"/>
    <property type="match status" value="1"/>
</dbReference>
<keyword evidence="9" id="KW-1185">Reference proteome</keyword>
<dbReference type="FunFam" id="3.20.20.450:FF:000001">
    <property type="entry name" value="Cyclic di-GMP phosphodiesterase yahA"/>
    <property type="match status" value="1"/>
</dbReference>
<dbReference type="HOGENOM" id="CLU_000445_70_50_4"/>
<organism evidence="8 9">
    <name type="scientific">Thiobacillus denitrificans (strain ATCC 25259 / T1)</name>
    <dbReference type="NCBI Taxonomy" id="292415"/>
    <lineage>
        <taxon>Bacteria</taxon>
        <taxon>Pseudomonadati</taxon>
        <taxon>Pseudomonadota</taxon>
        <taxon>Betaproteobacteria</taxon>
        <taxon>Nitrosomonadales</taxon>
        <taxon>Thiobacillaceae</taxon>
        <taxon>Thiobacillus</taxon>
    </lineage>
</organism>
<dbReference type="Pfam" id="PF13426">
    <property type="entry name" value="PAS_9"/>
    <property type="match status" value="1"/>
</dbReference>
<dbReference type="CDD" id="cd00130">
    <property type="entry name" value="PAS"/>
    <property type="match status" value="1"/>
</dbReference>
<feature type="domain" description="PAC" evidence="5">
    <location>
        <begin position="215"/>
        <end position="269"/>
    </location>
</feature>
<dbReference type="InterPro" id="IPR013656">
    <property type="entry name" value="PAS_4"/>
</dbReference>
<evidence type="ECO:0000259" key="6">
    <source>
        <dbReference type="PROSITE" id="PS50883"/>
    </source>
</evidence>
<dbReference type="Gene3D" id="3.30.70.270">
    <property type="match status" value="1"/>
</dbReference>
<dbReference type="GO" id="GO:0071111">
    <property type="term" value="F:cyclic-guanylate-specific phosphodiesterase activity"/>
    <property type="evidence" value="ECO:0007669"/>
    <property type="project" value="UniProtKB-EC"/>
</dbReference>
<accession>Q3SJL3</accession>
<dbReference type="InterPro" id="IPR001610">
    <property type="entry name" value="PAC"/>
</dbReference>
<evidence type="ECO:0000259" key="7">
    <source>
        <dbReference type="PROSITE" id="PS50887"/>
    </source>
</evidence>
<feature type="modified residue" description="4-aspartylphosphate" evidence="2">
    <location>
        <position position="65"/>
    </location>
</feature>
<evidence type="ECO:0000256" key="1">
    <source>
        <dbReference type="ARBA" id="ARBA00051114"/>
    </source>
</evidence>
<dbReference type="PANTHER" id="PTHR44757:SF2">
    <property type="entry name" value="BIOFILM ARCHITECTURE MAINTENANCE PROTEIN MBAA"/>
    <property type="match status" value="1"/>
</dbReference>
<dbReference type="PROSITE" id="PS50112">
    <property type="entry name" value="PAS"/>
    <property type="match status" value="2"/>
</dbReference>
<dbReference type="CDD" id="cd01949">
    <property type="entry name" value="GGDEF"/>
    <property type="match status" value="1"/>
</dbReference>
<dbReference type="NCBIfam" id="TIGR00229">
    <property type="entry name" value="sensory_box"/>
    <property type="match status" value="2"/>
</dbReference>
<dbReference type="Pfam" id="PF00990">
    <property type="entry name" value="GGDEF"/>
    <property type="match status" value="1"/>
</dbReference>
<dbReference type="SMART" id="SM00091">
    <property type="entry name" value="PAS"/>
    <property type="match status" value="2"/>
</dbReference>
<dbReference type="PROSITE" id="PS50883">
    <property type="entry name" value="EAL"/>
    <property type="match status" value="1"/>
</dbReference>
<dbReference type="SMART" id="SM00052">
    <property type="entry name" value="EAL"/>
    <property type="match status" value="1"/>
</dbReference>
<dbReference type="InterPro" id="IPR035919">
    <property type="entry name" value="EAL_sf"/>
</dbReference>
<dbReference type="InterPro" id="IPR000700">
    <property type="entry name" value="PAS-assoc_C"/>
</dbReference>
<dbReference type="SUPFAM" id="SSF52172">
    <property type="entry name" value="CheY-like"/>
    <property type="match status" value="1"/>
</dbReference>
<evidence type="ECO:0000313" key="8">
    <source>
        <dbReference type="EMBL" id="AAZ97144.1"/>
    </source>
</evidence>
<dbReference type="eggNOG" id="COG3829">
    <property type="taxonomic scope" value="Bacteria"/>
</dbReference>
<dbReference type="EMBL" id="CP000116">
    <property type="protein sequence ID" value="AAZ97144.1"/>
    <property type="molecule type" value="Genomic_DNA"/>
</dbReference>
<gene>
    <name evidence="8" type="ordered locus">Tbd_1191</name>
</gene>
<dbReference type="KEGG" id="tbd:Tbd_1191"/>
<feature type="domain" description="PAS" evidence="4">
    <location>
        <begin position="144"/>
        <end position="190"/>
    </location>
</feature>
<comment type="catalytic activity">
    <reaction evidence="1">
        <text>3',3'-c-di-GMP + H2O = 5'-phosphoguanylyl(3'-&gt;5')guanosine + H(+)</text>
        <dbReference type="Rhea" id="RHEA:24902"/>
        <dbReference type="ChEBI" id="CHEBI:15377"/>
        <dbReference type="ChEBI" id="CHEBI:15378"/>
        <dbReference type="ChEBI" id="CHEBI:58754"/>
        <dbReference type="ChEBI" id="CHEBI:58805"/>
        <dbReference type="EC" id="3.1.4.52"/>
    </reaction>
    <physiologicalReaction direction="left-to-right" evidence="1">
        <dbReference type="Rhea" id="RHEA:24903"/>
    </physiologicalReaction>
</comment>
<feature type="domain" description="GGDEF" evidence="7">
    <location>
        <begin position="424"/>
        <end position="557"/>
    </location>
</feature>
<feature type="domain" description="PAS" evidence="4">
    <location>
        <begin position="266"/>
        <end position="320"/>
    </location>
</feature>
<dbReference type="AlphaFoldDB" id="Q3SJL3"/>
<dbReference type="SUPFAM" id="SSF141868">
    <property type="entry name" value="EAL domain-like"/>
    <property type="match status" value="1"/>
</dbReference>
<dbReference type="CDD" id="cd01948">
    <property type="entry name" value="EAL"/>
    <property type="match status" value="1"/>
</dbReference>
<dbReference type="Gene3D" id="3.30.450.20">
    <property type="entry name" value="PAS domain"/>
    <property type="match status" value="2"/>
</dbReference>
<dbReference type="SUPFAM" id="SSF55785">
    <property type="entry name" value="PYP-like sensor domain (PAS domain)"/>
    <property type="match status" value="2"/>
</dbReference>
<dbReference type="GO" id="GO:0071732">
    <property type="term" value="P:cellular response to nitric oxide"/>
    <property type="evidence" value="ECO:0007669"/>
    <property type="project" value="UniProtKB-ARBA"/>
</dbReference>
<dbReference type="NCBIfam" id="TIGR00254">
    <property type="entry name" value="GGDEF"/>
    <property type="match status" value="1"/>
</dbReference>
<keyword evidence="2" id="KW-0597">Phosphoprotein</keyword>
<dbReference type="eggNOG" id="COG5001">
    <property type="taxonomic scope" value="Bacteria"/>
</dbReference>
<dbReference type="GO" id="GO:0000160">
    <property type="term" value="P:phosphorelay signal transduction system"/>
    <property type="evidence" value="ECO:0007669"/>
    <property type="project" value="InterPro"/>
</dbReference>
<proteinExistence type="predicted"/>